<dbReference type="EnsemblMetazoa" id="BGLB023865-RA">
    <property type="protein sequence ID" value="BGLB023865-PA"/>
    <property type="gene ID" value="BGLB023865"/>
</dbReference>
<keyword evidence="7" id="KW-0807">Transducer</keyword>
<dbReference type="PRINTS" id="PR00237">
    <property type="entry name" value="GPCRRHODOPSN"/>
</dbReference>
<dbReference type="GO" id="GO:0004930">
    <property type="term" value="F:G protein-coupled receptor activity"/>
    <property type="evidence" value="ECO:0007669"/>
    <property type="project" value="UniProtKB-KW"/>
</dbReference>
<dbReference type="PANTHER" id="PTHR24243">
    <property type="entry name" value="G-PROTEIN COUPLED RECEPTOR"/>
    <property type="match status" value="1"/>
</dbReference>
<evidence type="ECO:0000256" key="4">
    <source>
        <dbReference type="ARBA" id="ARBA00023040"/>
    </source>
</evidence>
<keyword evidence="2 8" id="KW-0812">Transmembrane</keyword>
<evidence type="ECO:0000256" key="3">
    <source>
        <dbReference type="ARBA" id="ARBA00022989"/>
    </source>
</evidence>
<feature type="transmembrane region" description="Helical" evidence="8">
    <location>
        <begin position="50"/>
        <end position="71"/>
    </location>
</feature>
<feature type="transmembrane region" description="Helical" evidence="8">
    <location>
        <begin position="161"/>
        <end position="182"/>
    </location>
</feature>
<feature type="domain" description="G-protein coupled receptors family 1 profile" evidence="9">
    <location>
        <begin position="62"/>
        <end position="330"/>
    </location>
</feature>
<evidence type="ECO:0000256" key="1">
    <source>
        <dbReference type="ARBA" id="ARBA00004141"/>
    </source>
</evidence>
<protein>
    <recommendedName>
        <fullName evidence="9">G-protein coupled receptors family 1 profile domain-containing protein</fullName>
    </recommendedName>
</protein>
<reference evidence="10" key="1">
    <citation type="submission" date="2020-05" db="UniProtKB">
        <authorList>
            <consortium name="EnsemblMetazoa"/>
        </authorList>
    </citation>
    <scope>IDENTIFICATION</scope>
    <source>
        <strain evidence="10">BB02</strain>
    </source>
</reference>
<evidence type="ECO:0000256" key="8">
    <source>
        <dbReference type="SAM" id="Phobius"/>
    </source>
</evidence>
<feature type="transmembrane region" description="Helical" evidence="8">
    <location>
        <begin position="83"/>
        <end position="107"/>
    </location>
</feature>
<evidence type="ECO:0000256" key="7">
    <source>
        <dbReference type="ARBA" id="ARBA00023224"/>
    </source>
</evidence>
<dbReference type="AlphaFoldDB" id="A0A2C9KV03"/>
<name>A0A2C9KV03_BIOGL</name>
<dbReference type="Gene3D" id="1.20.1070.10">
    <property type="entry name" value="Rhodopsin 7-helix transmembrane proteins"/>
    <property type="match status" value="1"/>
</dbReference>
<evidence type="ECO:0000313" key="11">
    <source>
        <dbReference type="Proteomes" id="UP000076420"/>
    </source>
</evidence>
<keyword evidence="6" id="KW-0675">Receptor</keyword>
<dbReference type="GO" id="GO:0005886">
    <property type="term" value="C:plasma membrane"/>
    <property type="evidence" value="ECO:0007669"/>
    <property type="project" value="TreeGrafter"/>
</dbReference>
<organism evidence="10 11">
    <name type="scientific">Biomphalaria glabrata</name>
    <name type="common">Bloodfluke planorb</name>
    <name type="synonym">Freshwater snail</name>
    <dbReference type="NCBI Taxonomy" id="6526"/>
    <lineage>
        <taxon>Eukaryota</taxon>
        <taxon>Metazoa</taxon>
        <taxon>Spiralia</taxon>
        <taxon>Lophotrochozoa</taxon>
        <taxon>Mollusca</taxon>
        <taxon>Gastropoda</taxon>
        <taxon>Heterobranchia</taxon>
        <taxon>Euthyneura</taxon>
        <taxon>Panpulmonata</taxon>
        <taxon>Hygrophila</taxon>
        <taxon>Lymnaeoidea</taxon>
        <taxon>Planorbidae</taxon>
        <taxon>Biomphalaria</taxon>
    </lineage>
</organism>
<evidence type="ECO:0000313" key="10">
    <source>
        <dbReference type="EnsemblMetazoa" id="BGLB023865-PA"/>
    </source>
</evidence>
<dbReference type="PANTHER" id="PTHR24243:SF230">
    <property type="entry name" value="G-PROTEIN COUPLED RECEPTORS FAMILY 1 PROFILE DOMAIN-CONTAINING PROTEIN"/>
    <property type="match status" value="1"/>
</dbReference>
<comment type="subcellular location">
    <subcellularLocation>
        <location evidence="1">Membrane</location>
        <topology evidence="1">Multi-pass membrane protein</topology>
    </subcellularLocation>
</comment>
<keyword evidence="4" id="KW-0297">G-protein coupled receptor</keyword>
<keyword evidence="5 8" id="KW-0472">Membrane</keyword>
<feature type="transmembrane region" description="Helical" evidence="8">
    <location>
        <begin position="267"/>
        <end position="297"/>
    </location>
</feature>
<feature type="transmembrane region" description="Helical" evidence="8">
    <location>
        <begin position="317"/>
        <end position="333"/>
    </location>
</feature>
<keyword evidence="3 8" id="KW-1133">Transmembrane helix</keyword>
<evidence type="ECO:0000256" key="6">
    <source>
        <dbReference type="ARBA" id="ARBA00023170"/>
    </source>
</evidence>
<dbReference type="PROSITE" id="PS50262">
    <property type="entry name" value="G_PROTEIN_RECEP_F1_2"/>
    <property type="match status" value="1"/>
</dbReference>
<dbReference type="OrthoDB" id="6155320at2759"/>
<dbReference type="Pfam" id="PF00001">
    <property type="entry name" value="7tm_1"/>
    <property type="match status" value="1"/>
</dbReference>
<gene>
    <name evidence="10" type="primary">106053679</name>
</gene>
<dbReference type="KEGG" id="bgt:106053679"/>
<dbReference type="STRING" id="6526.A0A2C9KV03"/>
<evidence type="ECO:0000256" key="2">
    <source>
        <dbReference type="ARBA" id="ARBA00022692"/>
    </source>
</evidence>
<sequence>MDRIEEFVISPLSNESQASFNITLDVTDNSTHGELTTPTIPMVVKAMDHYGVPVICVLGIIGDVTSLLVFVCTSYRYQPCSQYLAALALVDTLFLVSTLLLSFMALFPVISTLPYYCSVVVYMSYIGSFLSAWYVVLMMTERSIVVCFPFKASFLCNRKKSFIVISMTTLFALILYSHSFFTTITAHPRCEVNYSYYEFLSYFTYVDTFLVFVVPFFSVVGLNLKIILTIRKFRRHHGHFNHSVRMLRRNNSAENTLTLAQVRSTKLLVWVSSVFILLYMPSYVTRLCGILLAKIYGENYTNTTNSHFYVAQSVCQLLYYLKFCIDFVVYIITSNNFRRNFTKCLTSTEATEKGFRYRYRS</sequence>
<dbReference type="Proteomes" id="UP000076420">
    <property type="component" value="Unassembled WGS sequence"/>
</dbReference>
<dbReference type="VEuPathDB" id="VectorBase:BGLAX_050374"/>
<proteinExistence type="predicted"/>
<dbReference type="InterPro" id="IPR017452">
    <property type="entry name" value="GPCR_Rhodpsn_7TM"/>
</dbReference>
<dbReference type="InterPro" id="IPR000276">
    <property type="entry name" value="GPCR_Rhodpsn"/>
</dbReference>
<feature type="transmembrane region" description="Helical" evidence="8">
    <location>
        <begin position="202"/>
        <end position="224"/>
    </location>
</feature>
<dbReference type="SUPFAM" id="SSF81321">
    <property type="entry name" value="Family A G protein-coupled receptor-like"/>
    <property type="match status" value="1"/>
</dbReference>
<feature type="transmembrane region" description="Helical" evidence="8">
    <location>
        <begin position="113"/>
        <end position="140"/>
    </location>
</feature>
<evidence type="ECO:0000259" key="9">
    <source>
        <dbReference type="PROSITE" id="PS50262"/>
    </source>
</evidence>
<dbReference type="VEuPathDB" id="VectorBase:BGLB023865"/>
<accession>A0A2C9KV03</accession>
<evidence type="ECO:0000256" key="5">
    <source>
        <dbReference type="ARBA" id="ARBA00023136"/>
    </source>
</evidence>